<feature type="domain" description="F-box" evidence="1">
    <location>
        <begin position="22"/>
        <end position="69"/>
    </location>
</feature>
<dbReference type="InterPro" id="IPR036047">
    <property type="entry name" value="F-box-like_dom_sf"/>
</dbReference>
<dbReference type="SUPFAM" id="SSF81383">
    <property type="entry name" value="F-box domain"/>
    <property type="match status" value="1"/>
</dbReference>
<dbReference type="PROSITE" id="PS50181">
    <property type="entry name" value="FBOX"/>
    <property type="match status" value="1"/>
</dbReference>
<dbReference type="OrthoDB" id="681589at2759"/>
<dbReference type="InterPro" id="IPR055357">
    <property type="entry name" value="LRR_At1g61320_AtMIF1"/>
</dbReference>
<gene>
    <name evidence="2" type="ORF">HU200_052369</name>
</gene>
<dbReference type="PANTHER" id="PTHR35545">
    <property type="entry name" value="F-BOX DOMAIN-CONTAINING PROTEIN"/>
    <property type="match status" value="1"/>
</dbReference>
<organism evidence="2 3">
    <name type="scientific">Digitaria exilis</name>
    <dbReference type="NCBI Taxonomy" id="1010633"/>
    <lineage>
        <taxon>Eukaryota</taxon>
        <taxon>Viridiplantae</taxon>
        <taxon>Streptophyta</taxon>
        <taxon>Embryophyta</taxon>
        <taxon>Tracheophyta</taxon>
        <taxon>Spermatophyta</taxon>
        <taxon>Magnoliopsida</taxon>
        <taxon>Liliopsida</taxon>
        <taxon>Poales</taxon>
        <taxon>Poaceae</taxon>
        <taxon>PACMAD clade</taxon>
        <taxon>Panicoideae</taxon>
        <taxon>Panicodae</taxon>
        <taxon>Paniceae</taxon>
        <taxon>Anthephorinae</taxon>
        <taxon>Digitaria</taxon>
    </lineage>
</organism>
<dbReference type="PANTHER" id="PTHR35545:SF11">
    <property type="entry name" value="OS04G0376200 PROTEIN"/>
    <property type="match status" value="1"/>
</dbReference>
<evidence type="ECO:0000313" key="3">
    <source>
        <dbReference type="Proteomes" id="UP000636709"/>
    </source>
</evidence>
<dbReference type="AlphaFoldDB" id="A0A835AP96"/>
<dbReference type="Pfam" id="PF23622">
    <property type="entry name" value="LRR_At1g61320_AtMIF1"/>
    <property type="match status" value="1"/>
</dbReference>
<dbReference type="Proteomes" id="UP000636709">
    <property type="component" value="Unassembled WGS sequence"/>
</dbReference>
<reference evidence="2" key="1">
    <citation type="submission" date="2020-07" db="EMBL/GenBank/DDBJ databases">
        <title>Genome sequence and genetic diversity analysis of an under-domesticated orphan crop, white fonio (Digitaria exilis).</title>
        <authorList>
            <person name="Bennetzen J.L."/>
            <person name="Chen S."/>
            <person name="Ma X."/>
            <person name="Wang X."/>
            <person name="Yssel A.E.J."/>
            <person name="Chaluvadi S.R."/>
            <person name="Johnson M."/>
            <person name="Gangashetty P."/>
            <person name="Hamidou F."/>
            <person name="Sanogo M.D."/>
            <person name="Zwaenepoel A."/>
            <person name="Wallace J."/>
            <person name="Van De Peer Y."/>
            <person name="Van Deynze A."/>
        </authorList>
    </citation>
    <scope>NUCLEOTIDE SEQUENCE</scope>
    <source>
        <tissue evidence="2">Leaves</tissue>
    </source>
</reference>
<keyword evidence="3" id="KW-1185">Reference proteome</keyword>
<evidence type="ECO:0000259" key="1">
    <source>
        <dbReference type="PROSITE" id="PS50181"/>
    </source>
</evidence>
<proteinExistence type="predicted"/>
<comment type="caution">
    <text evidence="2">The sequence shown here is derived from an EMBL/GenBank/DDBJ whole genome shotgun (WGS) entry which is preliminary data.</text>
</comment>
<name>A0A835AP96_9POAL</name>
<dbReference type="EMBL" id="JACEFO010002278">
    <property type="protein sequence ID" value="KAF8668313.1"/>
    <property type="molecule type" value="Genomic_DNA"/>
</dbReference>
<dbReference type="Pfam" id="PF00646">
    <property type="entry name" value="F-box"/>
    <property type="match status" value="1"/>
</dbReference>
<protein>
    <recommendedName>
        <fullName evidence="1">F-box domain-containing protein</fullName>
    </recommendedName>
</protein>
<dbReference type="InterPro" id="IPR001810">
    <property type="entry name" value="F-box_dom"/>
</dbReference>
<accession>A0A835AP96</accession>
<evidence type="ECO:0000313" key="2">
    <source>
        <dbReference type="EMBL" id="KAF8668313.1"/>
    </source>
</evidence>
<sequence>MPRIKRPRRCERPSSDAGDAAADRLSALPDDLLHLILLRLDTRTALSTAALARRWARLPRELPALELRVGDVLPRRYHRALALHHSRLAPGVVPDAAALLELDALIARCQRRAMRAFADGVTGLLMEFPAAGDGEEDDQRRQAKSLRLEFFPTEEAGCVDRLIPTALAAWGVEHLELVARPPHLDLYDGPAYAFPHHLLSDELHRSRLRRLKLANCTVPPLHRYGALAELVLRDMPASTPMSTYRRLFTSTGSPLETLRLVSCGCAGTARQLVVSSSTSRLRELVVDGCSFLAIELRALPMLERLACQGRDTVELRLGSVPRLAHVSLAFSERSKPGHGELGCFLDGGAAGVSTLAVRFTGPSRWIAPRPLETKLTGLRRLLVADVPSSWDVTWTRLLLMAAPALEVMHIHVAPPGPDEEEEKPGREIRWPAFKFRHRRLREVAVAGFGRTWRQIFLVRYMARVCKAMQRVLLLKDWCVREIGLWDWELVQQQECPWSEEEKAVLRKQVRYGRYWCRPQLQVVVG</sequence>